<keyword evidence="2" id="KW-1185">Reference proteome</keyword>
<evidence type="ECO:0000313" key="1">
    <source>
        <dbReference type="EMBL" id="KAI0095035.1"/>
    </source>
</evidence>
<dbReference type="Proteomes" id="UP001055072">
    <property type="component" value="Unassembled WGS sequence"/>
</dbReference>
<sequence>MISSTSSVVSVSTSNDYEISYISVSENGKKYQPSGDEDSSTASTTYDYTSNIRPTGNPALYRYSHASSFAPSANTFGTVPRFSPISTNVQGTPEHPSPHPSTTDSNLQGSLNDACKLNLPVPCICVFRPMGNGTMALYPPKMTADQTPLYVVGVSPNCFVPTSFVTTVESGRTERLIATFEMGPSRDPPTLFTDNTAYQLDEVLKPFRVVKSLGMDRWNWERGQFKLHWTYETPYKANCSLSQDPNHTPIATLTSAAAAYAQVQPHPPTRASLPILQKARTSTLSNSSASSNGSIISLDGPPMTQLRVTVAEEALLDEIVVSALVVERKRLMPKTGVLWIPTELDRSGNLFVYCTIVVIYAFVGFLDVIKYSWISNLCIYGLRYM</sequence>
<proteinExistence type="predicted"/>
<evidence type="ECO:0000313" key="2">
    <source>
        <dbReference type="Proteomes" id="UP001055072"/>
    </source>
</evidence>
<dbReference type="EMBL" id="MU274900">
    <property type="protein sequence ID" value="KAI0095035.1"/>
    <property type="molecule type" value="Genomic_DNA"/>
</dbReference>
<reference evidence="1" key="1">
    <citation type="journal article" date="2021" name="Environ. Microbiol.">
        <title>Gene family expansions and transcriptome signatures uncover fungal adaptations to wood decay.</title>
        <authorList>
            <person name="Hage H."/>
            <person name="Miyauchi S."/>
            <person name="Viragh M."/>
            <person name="Drula E."/>
            <person name="Min B."/>
            <person name="Chaduli D."/>
            <person name="Navarro D."/>
            <person name="Favel A."/>
            <person name="Norest M."/>
            <person name="Lesage-Meessen L."/>
            <person name="Balint B."/>
            <person name="Merenyi Z."/>
            <person name="de Eugenio L."/>
            <person name="Morin E."/>
            <person name="Martinez A.T."/>
            <person name="Baldrian P."/>
            <person name="Stursova M."/>
            <person name="Martinez M.J."/>
            <person name="Novotny C."/>
            <person name="Magnuson J.K."/>
            <person name="Spatafora J.W."/>
            <person name="Maurice S."/>
            <person name="Pangilinan J."/>
            <person name="Andreopoulos W."/>
            <person name="LaButti K."/>
            <person name="Hundley H."/>
            <person name="Na H."/>
            <person name="Kuo A."/>
            <person name="Barry K."/>
            <person name="Lipzen A."/>
            <person name="Henrissat B."/>
            <person name="Riley R."/>
            <person name="Ahrendt S."/>
            <person name="Nagy L.G."/>
            <person name="Grigoriev I.V."/>
            <person name="Martin F."/>
            <person name="Rosso M.N."/>
        </authorList>
    </citation>
    <scope>NUCLEOTIDE SEQUENCE</scope>
    <source>
        <strain evidence="1">CBS 384.51</strain>
    </source>
</reference>
<protein>
    <submittedName>
        <fullName evidence="1">Uncharacterized protein</fullName>
    </submittedName>
</protein>
<organism evidence="1 2">
    <name type="scientific">Irpex rosettiformis</name>
    <dbReference type="NCBI Taxonomy" id="378272"/>
    <lineage>
        <taxon>Eukaryota</taxon>
        <taxon>Fungi</taxon>
        <taxon>Dikarya</taxon>
        <taxon>Basidiomycota</taxon>
        <taxon>Agaricomycotina</taxon>
        <taxon>Agaricomycetes</taxon>
        <taxon>Polyporales</taxon>
        <taxon>Irpicaceae</taxon>
        <taxon>Irpex</taxon>
    </lineage>
</organism>
<accession>A0ACB8UNG1</accession>
<comment type="caution">
    <text evidence="1">The sequence shown here is derived from an EMBL/GenBank/DDBJ whole genome shotgun (WGS) entry which is preliminary data.</text>
</comment>
<name>A0ACB8UNG1_9APHY</name>
<gene>
    <name evidence="1" type="ORF">BDY19DRAFT_62205</name>
</gene>